<name>A0A8H6MWX2_9PEZI</name>
<proteinExistence type="predicted"/>
<dbReference type="EMBL" id="WIGM01000801">
    <property type="protein sequence ID" value="KAF6812012.1"/>
    <property type="molecule type" value="Genomic_DNA"/>
</dbReference>
<feature type="domain" description="BTB" evidence="1">
    <location>
        <begin position="11"/>
        <end position="122"/>
    </location>
</feature>
<evidence type="ECO:0000313" key="2">
    <source>
        <dbReference type="EMBL" id="KAF6812012.1"/>
    </source>
</evidence>
<gene>
    <name evidence="2" type="ORF">CMUS01_13156</name>
</gene>
<dbReference type="SMART" id="SM00225">
    <property type="entry name" value="BTB"/>
    <property type="match status" value="1"/>
</dbReference>
<dbReference type="AlphaFoldDB" id="A0A8H6MWX2"/>
<sequence>MTDVVAYDPDGDLILRVGPDLSTSKYQVCSKTLSRSSVVFKRMLYGPFLESQPTDGSEWTVQLPDDDAAAMAVFLSIIHGMFHLTPNTLPLKELYNLLTLTEKYDATDRLRPWAASWLEAVKDQREGPWLLGIAWELGAIELFQSMMVRIAENSHEDFPVVGDGNTETTLLYGGGGGESRLSAKDVLTLRVDPPTWPITIMESLTPTGMLETLRANRRALLSAEVQPYLSLYDDVLKFRCNFGGYGRVMNPEAAWQCDCMVLGSLEKGFRKHDIELIRSSFGFATYYGSVAHVRKALADLKIYSPHHECSDEIDKRLQKARKAAVAVKDAVHRILPNHLSHLNKQAERMGFPVRK</sequence>
<accession>A0A8H6MWX2</accession>
<dbReference type="InterPro" id="IPR011333">
    <property type="entry name" value="SKP1/BTB/POZ_sf"/>
</dbReference>
<reference evidence="2" key="1">
    <citation type="journal article" date="2020" name="Phytopathology">
        <title>Genome Sequence Resources of Colletotrichum truncatum, C. plurivorum, C. musicola, and C. sojae: Four Species Pathogenic to Soybean (Glycine max).</title>
        <authorList>
            <person name="Rogerio F."/>
            <person name="Boufleur T.R."/>
            <person name="Ciampi-Guillardi M."/>
            <person name="Sukno S.A."/>
            <person name="Thon M.R."/>
            <person name="Massola Junior N.S."/>
            <person name="Baroncelli R."/>
        </authorList>
    </citation>
    <scope>NUCLEOTIDE SEQUENCE</scope>
    <source>
        <strain evidence="2">LFN0074</strain>
    </source>
</reference>
<comment type="caution">
    <text evidence="2">The sequence shown here is derived from an EMBL/GenBank/DDBJ whole genome shotgun (WGS) entry which is preliminary data.</text>
</comment>
<dbReference type="InterPro" id="IPR000210">
    <property type="entry name" value="BTB/POZ_dom"/>
</dbReference>
<dbReference type="Gene3D" id="3.30.710.10">
    <property type="entry name" value="Potassium Channel Kv1.1, Chain A"/>
    <property type="match status" value="1"/>
</dbReference>
<protein>
    <recommendedName>
        <fullName evidence="1">BTB domain-containing protein</fullName>
    </recommendedName>
</protein>
<organism evidence="2 3">
    <name type="scientific">Colletotrichum musicola</name>
    <dbReference type="NCBI Taxonomy" id="2175873"/>
    <lineage>
        <taxon>Eukaryota</taxon>
        <taxon>Fungi</taxon>
        <taxon>Dikarya</taxon>
        <taxon>Ascomycota</taxon>
        <taxon>Pezizomycotina</taxon>
        <taxon>Sordariomycetes</taxon>
        <taxon>Hypocreomycetidae</taxon>
        <taxon>Glomerellales</taxon>
        <taxon>Glomerellaceae</taxon>
        <taxon>Colletotrichum</taxon>
        <taxon>Colletotrichum orchidearum species complex</taxon>
    </lineage>
</organism>
<evidence type="ECO:0000313" key="3">
    <source>
        <dbReference type="Proteomes" id="UP000639643"/>
    </source>
</evidence>
<dbReference type="Proteomes" id="UP000639643">
    <property type="component" value="Unassembled WGS sequence"/>
</dbReference>
<dbReference type="OrthoDB" id="5275938at2759"/>
<keyword evidence="3" id="KW-1185">Reference proteome</keyword>
<evidence type="ECO:0000259" key="1">
    <source>
        <dbReference type="SMART" id="SM00225"/>
    </source>
</evidence>